<keyword evidence="7 11" id="KW-0547">Nucleotide-binding</keyword>
<dbReference type="GO" id="GO:0009435">
    <property type="term" value="P:NAD+ biosynthetic process"/>
    <property type="evidence" value="ECO:0007669"/>
    <property type="project" value="UniProtKB-UniRule"/>
</dbReference>
<keyword evidence="5 11" id="KW-0808">Transferase</keyword>
<dbReference type="InterPro" id="IPR014729">
    <property type="entry name" value="Rossmann-like_a/b/a_fold"/>
</dbReference>
<sequence>MALKVGVFGGAFDPPHLAHQALAEAALTQIGLDVLHIVPTGQAWHKARTLSDAAHRLAMCRLAFGDLAQGVTRLVFDEREIRRAGPSYTIDTLRELRTEYPGAEFFLVLGQDQAEALTSWSDWQAVVALALICHADRDWEGRAQSFAPPPELARRYRKLQMPLMHHSATGVRAEVAANPEIPPDLRSLVSPAVASYIETHHLYQTT</sequence>
<evidence type="ECO:0000256" key="6">
    <source>
        <dbReference type="ARBA" id="ARBA00022695"/>
    </source>
</evidence>
<comment type="catalytic activity">
    <reaction evidence="10 11">
        <text>nicotinate beta-D-ribonucleotide + ATP + H(+) = deamido-NAD(+) + diphosphate</text>
        <dbReference type="Rhea" id="RHEA:22860"/>
        <dbReference type="ChEBI" id="CHEBI:15378"/>
        <dbReference type="ChEBI" id="CHEBI:30616"/>
        <dbReference type="ChEBI" id="CHEBI:33019"/>
        <dbReference type="ChEBI" id="CHEBI:57502"/>
        <dbReference type="ChEBI" id="CHEBI:58437"/>
        <dbReference type="EC" id="2.7.7.18"/>
    </reaction>
</comment>
<dbReference type="Proteomes" id="UP000292939">
    <property type="component" value="Chromosome"/>
</dbReference>
<evidence type="ECO:0000256" key="11">
    <source>
        <dbReference type="HAMAP-Rule" id="MF_00244"/>
    </source>
</evidence>
<feature type="domain" description="Cytidyltransferase-like" evidence="12">
    <location>
        <begin position="7"/>
        <end position="155"/>
    </location>
</feature>
<comment type="pathway">
    <text evidence="2 11">Cofactor biosynthesis; NAD(+) biosynthesis; deamido-NAD(+) from nicotinate D-ribonucleotide: step 1/1.</text>
</comment>
<reference evidence="13 14" key="1">
    <citation type="submission" date="2018-07" db="EMBL/GenBank/DDBJ databases">
        <title>Exploring interactions and the metabolic potential of the ultra-small soil bacteria Hylemonella gracilis.</title>
        <authorList>
            <person name="Tyc O."/>
            <person name="Kulkarni P."/>
            <person name="Gawehns F."/>
            <person name="Hundscheid M."/>
            <person name="Zweers H."/>
            <person name="Garbeva P."/>
        </authorList>
    </citation>
    <scope>NUCLEOTIDE SEQUENCE [LARGE SCALE GENOMIC DNA]</scope>
    <source>
        <strain evidence="13 14">NS1</strain>
    </source>
</reference>
<keyword evidence="8 11" id="KW-0067">ATP-binding</keyword>
<dbReference type="Pfam" id="PF01467">
    <property type="entry name" value="CTP_transf_like"/>
    <property type="match status" value="1"/>
</dbReference>
<dbReference type="PANTHER" id="PTHR39321">
    <property type="entry name" value="NICOTINATE-NUCLEOTIDE ADENYLYLTRANSFERASE-RELATED"/>
    <property type="match status" value="1"/>
</dbReference>
<evidence type="ECO:0000259" key="12">
    <source>
        <dbReference type="Pfam" id="PF01467"/>
    </source>
</evidence>
<dbReference type="Gene3D" id="3.40.50.620">
    <property type="entry name" value="HUPs"/>
    <property type="match status" value="1"/>
</dbReference>
<evidence type="ECO:0000256" key="8">
    <source>
        <dbReference type="ARBA" id="ARBA00022840"/>
    </source>
</evidence>
<dbReference type="NCBIfam" id="TIGR00482">
    <property type="entry name" value="nicotinate (nicotinamide) nucleotide adenylyltransferase"/>
    <property type="match status" value="1"/>
</dbReference>
<organism evidence="13 14">
    <name type="scientific">Hylemonella gracilis</name>
    <dbReference type="NCBI Taxonomy" id="80880"/>
    <lineage>
        <taxon>Bacteria</taxon>
        <taxon>Pseudomonadati</taxon>
        <taxon>Pseudomonadota</taxon>
        <taxon>Betaproteobacteria</taxon>
        <taxon>Burkholderiales</taxon>
        <taxon>Comamonadaceae</taxon>
        <taxon>Hylemonella</taxon>
    </lineage>
</organism>
<proteinExistence type="inferred from homology"/>
<dbReference type="GO" id="GO:0005524">
    <property type="term" value="F:ATP binding"/>
    <property type="evidence" value="ECO:0007669"/>
    <property type="project" value="UniProtKB-KW"/>
</dbReference>
<dbReference type="GO" id="GO:0004515">
    <property type="term" value="F:nicotinate-nucleotide adenylyltransferase activity"/>
    <property type="evidence" value="ECO:0007669"/>
    <property type="project" value="UniProtKB-UniRule"/>
</dbReference>
<keyword evidence="9 11" id="KW-0520">NAD</keyword>
<dbReference type="RefSeq" id="WP_131280406.1">
    <property type="nucleotide sequence ID" value="NZ_CP031395.1"/>
</dbReference>
<dbReference type="NCBIfam" id="TIGR00125">
    <property type="entry name" value="cyt_tran_rel"/>
    <property type="match status" value="1"/>
</dbReference>
<evidence type="ECO:0000256" key="1">
    <source>
        <dbReference type="ARBA" id="ARBA00002324"/>
    </source>
</evidence>
<evidence type="ECO:0000256" key="9">
    <source>
        <dbReference type="ARBA" id="ARBA00023027"/>
    </source>
</evidence>
<dbReference type="OrthoDB" id="5295945at2"/>
<comment type="function">
    <text evidence="1 11">Catalyzes the reversible adenylation of nicotinate mononucleotide (NaMN) to nicotinic acid adenine dinucleotide (NaAD).</text>
</comment>
<dbReference type="SUPFAM" id="SSF52374">
    <property type="entry name" value="Nucleotidylyl transferase"/>
    <property type="match status" value="1"/>
</dbReference>
<protein>
    <recommendedName>
        <fullName evidence="11">Probable nicotinate-nucleotide adenylyltransferase</fullName>
        <ecNumber evidence="11">2.7.7.18</ecNumber>
    </recommendedName>
    <alternativeName>
        <fullName evidence="11">Deamido-NAD(+) diphosphorylase</fullName>
    </alternativeName>
    <alternativeName>
        <fullName evidence="11">Deamido-NAD(+) pyrophosphorylase</fullName>
    </alternativeName>
    <alternativeName>
        <fullName evidence="11">Nicotinate mononucleotide adenylyltransferase</fullName>
        <shortName evidence="11">NaMN adenylyltransferase</shortName>
    </alternativeName>
</protein>
<evidence type="ECO:0000313" key="13">
    <source>
        <dbReference type="EMBL" id="QBK05376.1"/>
    </source>
</evidence>
<dbReference type="InterPro" id="IPR005248">
    <property type="entry name" value="NadD/NMNAT"/>
</dbReference>
<evidence type="ECO:0000313" key="14">
    <source>
        <dbReference type="Proteomes" id="UP000292939"/>
    </source>
</evidence>
<dbReference type="KEGG" id="hgr:DW355_12040"/>
<dbReference type="CDD" id="cd02165">
    <property type="entry name" value="NMNAT"/>
    <property type="match status" value="1"/>
</dbReference>
<gene>
    <name evidence="11 13" type="primary">nadD</name>
    <name evidence="13" type="ORF">DW355_12040</name>
</gene>
<name>A0A4P6UL73_9BURK</name>
<comment type="similarity">
    <text evidence="3 11">Belongs to the NadD family.</text>
</comment>
<evidence type="ECO:0000256" key="4">
    <source>
        <dbReference type="ARBA" id="ARBA00022642"/>
    </source>
</evidence>
<dbReference type="PANTHER" id="PTHR39321:SF3">
    <property type="entry name" value="PHOSPHOPANTETHEINE ADENYLYLTRANSFERASE"/>
    <property type="match status" value="1"/>
</dbReference>
<keyword evidence="6 11" id="KW-0548">Nucleotidyltransferase</keyword>
<evidence type="ECO:0000256" key="5">
    <source>
        <dbReference type="ARBA" id="ARBA00022679"/>
    </source>
</evidence>
<keyword evidence="4 11" id="KW-0662">Pyridine nucleotide biosynthesis</keyword>
<evidence type="ECO:0000256" key="10">
    <source>
        <dbReference type="ARBA" id="ARBA00048721"/>
    </source>
</evidence>
<dbReference type="EC" id="2.7.7.18" evidence="11"/>
<evidence type="ECO:0000256" key="7">
    <source>
        <dbReference type="ARBA" id="ARBA00022741"/>
    </source>
</evidence>
<dbReference type="EMBL" id="CP031395">
    <property type="protein sequence ID" value="QBK05376.1"/>
    <property type="molecule type" value="Genomic_DNA"/>
</dbReference>
<dbReference type="AlphaFoldDB" id="A0A4P6UL73"/>
<dbReference type="UniPathway" id="UPA00253">
    <property type="reaction ID" value="UER00332"/>
</dbReference>
<evidence type="ECO:0000256" key="2">
    <source>
        <dbReference type="ARBA" id="ARBA00005019"/>
    </source>
</evidence>
<accession>A0A4P6UL73</accession>
<dbReference type="HAMAP" id="MF_00244">
    <property type="entry name" value="NaMN_adenylyltr"/>
    <property type="match status" value="1"/>
</dbReference>
<dbReference type="InterPro" id="IPR004821">
    <property type="entry name" value="Cyt_trans-like"/>
</dbReference>
<evidence type="ECO:0000256" key="3">
    <source>
        <dbReference type="ARBA" id="ARBA00009014"/>
    </source>
</evidence>